<dbReference type="PANTHER" id="PTHR32063">
    <property type="match status" value="1"/>
</dbReference>
<sequence length="1025" mass="110531">MRRRVAAVVVTLAIAAYGVHAYLRTPVEAFPDVTNLQVNVITQSPGLAPPEIERQITIPIERALNGTPGMIRMRSESLFGLSLVYLTFEDAADAFRARILVEQRLRTAELPDGVVPELGPDATPLGEIFHYRIVSARHTLAERRSEQEWNVGPALRRVPGVADVIGRGGFLREIHVEVDPARLHARGLSLEEVEDALERASRSAGGGFLRQGDQQLVVRGVGAFAEPSDVQSAVLRADHGTPVTIGDVARVVVSHVPRQGAVGYGTSLESVEGVVLMRRGENPSVVLDGIHAAVDDLNRDGLPEGMEIVPFYDRTTLVAHTLETVHHSLLEGALLCVAVVWLFLRSLRGSLIVGAVIPLALLVAFIGLSSIGLPANLISMGAIDFGILVDGAVILIENVVHRMGETPPRTTRERLRLVADAAREVARPTLFAMAIIVAALIPVFSLERVEGRIFRPLALTYTFALLGALVFSLTVVPALAALVLRPGAHQAHGDPAFVRVMRAIYARAVRWLVVRRVVALAAALALLGGGLVVTTRLGTEFLPELDEGDFNVFVELPTSISLENGQRVMREVRRRLLAFPEVREVDTKQGRPEDGTDNESVNMGETFVHLVPREQWREGMTKDQLQEQMRASLERLPGIRFHFSQPIRDNVEESISGVRGQVVLKIFGTDLIVMREHLLRALDAVRTVPGVVDASLYRDRNVPQLEITPDRERLARAGISMASAQRTIETALAGSVVSEIWQGERLVPVRLRLPARERADLGRIAEITLSAPGGVRIPLREVADIGVAPGRASIVREGNARMLALKFNVEGRDLGSVVAEAITAVDRRVELPDGYTFRWGGEFENQQRAMARLAIVVPLAVLVVLSLLYLALGSARGAAAVLVVTPTSLTGGAFLLAVSGVNLSVSAMIGFIALLGQVALACLLVIGAIDDLCARGVPLADAAIDGAVQRFRPVVMTTLLAMLGLLPMAVSRGMGAETSRPFALVLIGGMATTCATALLVLPALYTFVAPGTLARRRDEDEEAAP</sequence>
<feature type="signal peptide" evidence="9">
    <location>
        <begin position="1"/>
        <end position="21"/>
    </location>
</feature>
<dbReference type="EMBL" id="CP011125">
    <property type="protein sequence ID" value="AKF05010.1"/>
    <property type="molecule type" value="Genomic_DNA"/>
</dbReference>
<dbReference type="SUPFAM" id="SSF82866">
    <property type="entry name" value="Multidrug efflux transporter AcrB transmembrane domain"/>
    <property type="match status" value="2"/>
</dbReference>
<dbReference type="PANTHER" id="PTHR32063:SF24">
    <property type="entry name" value="CATION EFFLUX SYSTEM (ACRB_ACRD_ACRF FAMILY)"/>
    <property type="match status" value="1"/>
</dbReference>
<evidence type="ECO:0000256" key="2">
    <source>
        <dbReference type="ARBA" id="ARBA00010942"/>
    </source>
</evidence>
<evidence type="ECO:0000256" key="5">
    <source>
        <dbReference type="ARBA" id="ARBA00022692"/>
    </source>
</evidence>
<proteinExistence type="inferred from homology"/>
<dbReference type="Gene3D" id="3.30.70.1320">
    <property type="entry name" value="Multidrug efflux transporter AcrB pore domain like"/>
    <property type="match status" value="1"/>
</dbReference>
<keyword evidence="5 8" id="KW-0812">Transmembrane</keyword>
<evidence type="ECO:0000256" key="4">
    <source>
        <dbReference type="ARBA" id="ARBA00022475"/>
    </source>
</evidence>
<feature type="chain" id="PRO_5002512930" evidence="9">
    <location>
        <begin position="22"/>
        <end position="1025"/>
    </location>
</feature>
<dbReference type="KEGG" id="samy:DB32_002159"/>
<dbReference type="SUPFAM" id="SSF82714">
    <property type="entry name" value="Multidrug efflux transporter AcrB TolC docking domain, DN and DC subdomains"/>
    <property type="match status" value="2"/>
</dbReference>
<feature type="transmembrane region" description="Helical" evidence="8">
    <location>
        <begin position="425"/>
        <end position="446"/>
    </location>
</feature>
<dbReference type="Proteomes" id="UP000034883">
    <property type="component" value="Chromosome"/>
</dbReference>
<comment type="subcellular location">
    <subcellularLocation>
        <location evidence="1">Cell membrane</location>
        <topology evidence="1">Multi-pass membrane protein</topology>
    </subcellularLocation>
</comment>
<feature type="transmembrane region" description="Helical" evidence="8">
    <location>
        <begin position="907"/>
        <end position="929"/>
    </location>
</feature>
<keyword evidence="7 8" id="KW-0472">Membrane</keyword>
<feature type="transmembrane region" description="Helical" evidence="8">
    <location>
        <begin position="982"/>
        <end position="1008"/>
    </location>
</feature>
<dbReference type="InterPro" id="IPR001036">
    <property type="entry name" value="Acrflvin-R"/>
</dbReference>
<feature type="transmembrane region" description="Helical" evidence="8">
    <location>
        <begin position="879"/>
        <end position="901"/>
    </location>
</feature>
<feature type="transmembrane region" description="Helical" evidence="8">
    <location>
        <begin position="950"/>
        <end position="970"/>
    </location>
</feature>
<feature type="transmembrane region" description="Helical" evidence="8">
    <location>
        <begin position="517"/>
        <end position="537"/>
    </location>
</feature>
<dbReference type="Gene3D" id="1.20.1640.10">
    <property type="entry name" value="Multidrug efflux transporter AcrB transmembrane domain"/>
    <property type="match status" value="2"/>
</dbReference>
<feature type="transmembrane region" description="Helical" evidence="8">
    <location>
        <begin position="853"/>
        <end position="872"/>
    </location>
</feature>
<dbReference type="InterPro" id="IPR004763">
    <property type="entry name" value="CusA-like"/>
</dbReference>
<dbReference type="GO" id="GO:0042910">
    <property type="term" value="F:xenobiotic transmembrane transporter activity"/>
    <property type="evidence" value="ECO:0007669"/>
    <property type="project" value="TreeGrafter"/>
</dbReference>
<dbReference type="Gene3D" id="3.30.70.1430">
    <property type="entry name" value="Multidrug efflux transporter AcrB pore domain"/>
    <property type="match status" value="2"/>
</dbReference>
<dbReference type="Gene3D" id="3.30.70.1440">
    <property type="entry name" value="Multidrug efflux transporter AcrB pore domain"/>
    <property type="match status" value="1"/>
</dbReference>
<feature type="transmembrane region" description="Helical" evidence="8">
    <location>
        <begin position="385"/>
        <end position="404"/>
    </location>
</feature>
<evidence type="ECO:0000256" key="7">
    <source>
        <dbReference type="ARBA" id="ARBA00023136"/>
    </source>
</evidence>
<evidence type="ECO:0000256" key="9">
    <source>
        <dbReference type="SAM" id="SignalP"/>
    </source>
</evidence>
<organism evidence="10 11">
    <name type="scientific">Sandaracinus amylolyticus</name>
    <dbReference type="NCBI Taxonomy" id="927083"/>
    <lineage>
        <taxon>Bacteria</taxon>
        <taxon>Pseudomonadati</taxon>
        <taxon>Myxococcota</taxon>
        <taxon>Polyangia</taxon>
        <taxon>Polyangiales</taxon>
        <taxon>Sandaracinaceae</taxon>
        <taxon>Sandaracinus</taxon>
    </lineage>
</organism>
<dbReference type="PRINTS" id="PR00702">
    <property type="entry name" value="ACRIFLAVINRP"/>
</dbReference>
<comment type="similarity">
    <text evidence="2">Belongs to the resistance-nodulation-cell division (RND) (TC 2.A.6) family.</text>
</comment>
<evidence type="ECO:0000256" key="6">
    <source>
        <dbReference type="ARBA" id="ARBA00022989"/>
    </source>
</evidence>
<feature type="transmembrane region" description="Helical" evidence="8">
    <location>
        <begin position="325"/>
        <end position="344"/>
    </location>
</feature>
<keyword evidence="4" id="KW-1003">Cell membrane</keyword>
<gene>
    <name evidence="10" type="ORF">DB32_002159</name>
</gene>
<dbReference type="AlphaFoldDB" id="A0A0F6YHR6"/>
<dbReference type="GO" id="GO:0008324">
    <property type="term" value="F:monoatomic cation transmembrane transporter activity"/>
    <property type="evidence" value="ECO:0007669"/>
    <property type="project" value="InterPro"/>
</dbReference>
<evidence type="ECO:0000256" key="8">
    <source>
        <dbReference type="SAM" id="Phobius"/>
    </source>
</evidence>
<dbReference type="STRING" id="927083.DB32_002159"/>
<evidence type="ECO:0000313" key="10">
    <source>
        <dbReference type="EMBL" id="AKF05010.1"/>
    </source>
</evidence>
<reference evidence="10 11" key="1">
    <citation type="submission" date="2015-03" db="EMBL/GenBank/DDBJ databases">
        <title>Genome assembly of Sandaracinus amylolyticus DSM 53668.</title>
        <authorList>
            <person name="Sharma G."/>
            <person name="Subramanian S."/>
        </authorList>
    </citation>
    <scope>NUCLEOTIDE SEQUENCE [LARGE SCALE GENOMIC DNA]</scope>
    <source>
        <strain evidence="10 11">DSM 53668</strain>
    </source>
</reference>
<keyword evidence="6 8" id="KW-1133">Transmembrane helix</keyword>
<name>A0A0F6YHR6_9BACT</name>
<evidence type="ECO:0000256" key="1">
    <source>
        <dbReference type="ARBA" id="ARBA00004651"/>
    </source>
</evidence>
<keyword evidence="11" id="KW-1185">Reference proteome</keyword>
<accession>A0A0F6YHR6</accession>
<keyword evidence="3" id="KW-0813">Transport</keyword>
<protein>
    <submittedName>
        <fullName evidence="10">Cobalt-zinc-cadmium resistance protein CzcA</fullName>
    </submittedName>
</protein>
<dbReference type="Pfam" id="PF00873">
    <property type="entry name" value="ACR_tran"/>
    <property type="match status" value="1"/>
</dbReference>
<feature type="transmembrane region" description="Helical" evidence="8">
    <location>
        <begin position="351"/>
        <end position="373"/>
    </location>
</feature>
<dbReference type="GO" id="GO:0005886">
    <property type="term" value="C:plasma membrane"/>
    <property type="evidence" value="ECO:0007669"/>
    <property type="project" value="UniProtKB-SubCell"/>
</dbReference>
<dbReference type="NCBIfam" id="TIGR00914">
    <property type="entry name" value="2A0601"/>
    <property type="match status" value="1"/>
</dbReference>
<feature type="transmembrane region" description="Helical" evidence="8">
    <location>
        <begin position="458"/>
        <end position="484"/>
    </location>
</feature>
<evidence type="ECO:0000313" key="11">
    <source>
        <dbReference type="Proteomes" id="UP000034883"/>
    </source>
</evidence>
<keyword evidence="9" id="KW-0732">Signal</keyword>
<dbReference type="Gene3D" id="3.30.2090.10">
    <property type="entry name" value="Multidrug efflux transporter AcrB TolC docking domain, DN and DC subdomains"/>
    <property type="match status" value="2"/>
</dbReference>
<evidence type="ECO:0000256" key="3">
    <source>
        <dbReference type="ARBA" id="ARBA00022448"/>
    </source>
</evidence>
<dbReference type="InterPro" id="IPR027463">
    <property type="entry name" value="AcrB_DN_DC_subdom"/>
</dbReference>
<dbReference type="SUPFAM" id="SSF82693">
    <property type="entry name" value="Multidrug efflux transporter AcrB pore domain, PN1, PN2, PC1 and PC2 subdomains"/>
    <property type="match status" value="3"/>
</dbReference>